<evidence type="ECO:0000313" key="7">
    <source>
        <dbReference type="Proteomes" id="UP001153620"/>
    </source>
</evidence>
<dbReference type="InterPro" id="IPR050541">
    <property type="entry name" value="LRR_TM_domain-containing"/>
</dbReference>
<reference evidence="6" key="2">
    <citation type="submission" date="2022-10" db="EMBL/GenBank/DDBJ databases">
        <authorList>
            <consortium name="ENA_rothamsted_submissions"/>
            <consortium name="culmorum"/>
            <person name="King R."/>
        </authorList>
    </citation>
    <scope>NUCLEOTIDE SEQUENCE</scope>
</reference>
<dbReference type="GO" id="GO:0005886">
    <property type="term" value="C:plasma membrane"/>
    <property type="evidence" value="ECO:0007669"/>
    <property type="project" value="TreeGrafter"/>
</dbReference>
<dbReference type="PANTHER" id="PTHR24369:SF210">
    <property type="entry name" value="CHAOPTIN-RELATED"/>
    <property type="match status" value="1"/>
</dbReference>
<evidence type="ECO:0000256" key="5">
    <source>
        <dbReference type="SAM" id="SignalP"/>
    </source>
</evidence>
<dbReference type="InterPro" id="IPR001611">
    <property type="entry name" value="Leu-rich_rpt"/>
</dbReference>
<dbReference type="SUPFAM" id="SSF52058">
    <property type="entry name" value="L domain-like"/>
    <property type="match status" value="5"/>
</dbReference>
<evidence type="ECO:0000313" key="6">
    <source>
        <dbReference type="EMBL" id="CAG9811906.1"/>
    </source>
</evidence>
<dbReference type="EMBL" id="OU895880">
    <property type="protein sequence ID" value="CAG9811906.1"/>
    <property type="molecule type" value="Genomic_DNA"/>
</dbReference>
<dbReference type="Pfam" id="PF13306">
    <property type="entry name" value="LRR_5"/>
    <property type="match status" value="2"/>
</dbReference>
<feature type="signal peptide" evidence="5">
    <location>
        <begin position="1"/>
        <end position="23"/>
    </location>
</feature>
<dbReference type="OrthoDB" id="7737031at2759"/>
<dbReference type="Pfam" id="PF13855">
    <property type="entry name" value="LRR_8"/>
    <property type="match status" value="9"/>
</dbReference>
<dbReference type="InterPro" id="IPR003591">
    <property type="entry name" value="Leu-rich_rpt_typical-subtyp"/>
</dbReference>
<evidence type="ECO:0000256" key="4">
    <source>
        <dbReference type="ARBA" id="ARBA00023180"/>
    </source>
</evidence>
<keyword evidence="7" id="KW-1185">Reference proteome</keyword>
<feature type="chain" id="PRO_5040158562" evidence="5">
    <location>
        <begin position="24"/>
        <end position="1770"/>
    </location>
</feature>
<reference evidence="6" key="1">
    <citation type="submission" date="2022-01" db="EMBL/GenBank/DDBJ databases">
        <authorList>
            <person name="King R."/>
        </authorList>
    </citation>
    <scope>NUCLEOTIDE SEQUENCE</scope>
</reference>
<dbReference type="PROSITE" id="PS51450">
    <property type="entry name" value="LRR"/>
    <property type="match status" value="6"/>
</dbReference>
<sequence length="1770" mass="200926">MLRKMLKLQFLILFFGSVTLCLANVIKVPKVTREDAQISCSYQAPTGLSGYTCNLNIHNPNGHNDFTNVDGEHLEGFGNADVERLYITYQNTTNIPSIICEQFPNILDLIIGSSHIRSLDDGSFAGCSRLEFLMVSGNEIQSLPQNIFSQNSNLEVAILDDNRIEQISNDVFAGTRLSYIDLGKNSLTFFNPNWFSGIEDTLEVLLLDYNRILGFSSFVFDRFVNLRELDISVNKGTVLYGQVFFGLSSLRRLYMNSIGLTTIDPAWFRPLTAIENIHLSYNQIRDIPDNSFDGLSTLQTLELSTNNLAFVKASIFGSAIANIRYLHLSYNRIVALDQELVNNAESLMWLLLLGNDCLNRNYYNVPLDRDQMNEELQQCFTNFIGSARCLYVGMLWFPYECVLYINNPVGNDFETIDGTHLPGNTDSDVLVLEAIYQNTRNFPSVICRQFSNVEDIYMEENQIEIIEADAFAACENLWRIILSFNRITRIPDGLFQNSPLLTIFEASVNEISQIGVNAFVGTQIRVFGLSNNQISDFNPHIFDPISSSLQELYLTSNQITSLPPGAFNRLNNLSELDLGSNSLRNIPADAFRYLTRLDSLLLMNCSIDELNPEWFASLNALTELRLDNNNIHEIPENIFANIQQLTIFSMAGNSIRNVHGSSFGNLTGLIYFMAQSNRVRAFDSQIFDQAPNLRMLNMDGNVCANENYNTVFQNRDLVRSEMANCFQMFDGFMECRYYDSFVYFCRLTIQNVQGRNDFTEITGDHYEDLSNNDVRFVDAEVQDTRNIPSIICQQFPNLDELFIQESHVRVINEQSFEDCRHLAFLNINGNEITSIPDFTFINNPNIFTIEMYNNRISRIEPNAFAGLEMELIDLEGNFITEIDGRWFEPSKQYLTYIYMAGNRIRDVPEDAFETLSNLMSLDLGLNPELSLTPHVFQRLQGLQRLYLDGCGISEINPLWFNGLQELRFLLMNENQIDNLQPGVFDNLPTLYTLDLGLNRITMVHSDSFGSTLSNLLHYYNDGNPTTSIDPDFFDNAVNLNYLFLLNNECANRNFYGITFNRESIRVELADCFDGFAVRDPLRCVHSTGPNNMLNCLLTAHNPSGHDDYEEIEQADGVLNANVGLIQSIGQNTRIVPRIICAQYPNLHTVSFVNSRVQTLTAGAFENCAQLESLNLDYNYITTVPSGIFSNNSRLREVVFMANRIHTIADNAFTGSVLSTLYLGNNRLTTVNRNMLNGIEGTLENIHLYLNNLRDLSENSFDGLQSLRILDLGINTQIRLPANIFQSLINLSILYLDSAGIDTLNPNWFTHLESLRELDIYRNNIRVLPENIFANLTSLLTLLVNLNPIETINSNIFGDNLRNIQFINAVGCRISAIDERMIDDSDSLDILYLYDNVCTSSNFYNVFNDRDTVRERLQHCFDNFRGSIECYYNRNALQEYQCTMLINNVAGHNQFTEIPGEHEVNVNDNSVMAVQTIYQNTRNIPSIICDQFNSLIEIFIEDSQVESITVGNCPNLQILILAYNQITTIEAGTFANNPRLHLVDLHSNRIVSIADNAFAGSVLSTVNFGLNPLATFNSAWVASISGTLKDLRLYESQLMSIPESAFETLTALEYLDIGLNPNINISPGAFSNLQSLQSLFIDYNGLRTIQPQWFVSLPALRDLHLNANNLRVLPADSFNNLNITYLSIRGNRISTINSNSFGRSLNLIESFYAIDNQINAIDREFFDQALGLDMLYLLNNVCVDRNFREVFENREYVNEELSQCFENFGSS</sequence>
<keyword evidence="2 5" id="KW-0732">Signal</keyword>
<dbReference type="InterPro" id="IPR026906">
    <property type="entry name" value="LRR_5"/>
</dbReference>
<keyword evidence="3" id="KW-0677">Repeat</keyword>
<evidence type="ECO:0000256" key="1">
    <source>
        <dbReference type="ARBA" id="ARBA00022614"/>
    </source>
</evidence>
<dbReference type="InterPro" id="IPR032675">
    <property type="entry name" value="LRR_dom_sf"/>
</dbReference>
<dbReference type="Gene3D" id="3.80.10.10">
    <property type="entry name" value="Ribonuclease Inhibitor"/>
    <property type="match status" value="8"/>
</dbReference>
<dbReference type="SMART" id="SM00369">
    <property type="entry name" value="LRR_TYP"/>
    <property type="match status" value="37"/>
</dbReference>
<dbReference type="SMART" id="SM00365">
    <property type="entry name" value="LRR_SD22"/>
    <property type="match status" value="8"/>
</dbReference>
<proteinExistence type="predicted"/>
<evidence type="ECO:0000256" key="2">
    <source>
        <dbReference type="ARBA" id="ARBA00022729"/>
    </source>
</evidence>
<name>A0A9N9WZH8_9DIPT</name>
<dbReference type="SMART" id="SM00364">
    <property type="entry name" value="LRR_BAC"/>
    <property type="match status" value="10"/>
</dbReference>
<keyword evidence="4" id="KW-0325">Glycoprotein</keyword>
<dbReference type="FunFam" id="3.80.10.10:FF:000770">
    <property type="entry name" value="Uncharacterized protein"/>
    <property type="match status" value="1"/>
</dbReference>
<keyword evidence="1" id="KW-0433">Leucine-rich repeat</keyword>
<dbReference type="Proteomes" id="UP001153620">
    <property type="component" value="Chromosome 4"/>
</dbReference>
<protein>
    <submittedName>
        <fullName evidence="6">Uncharacterized protein</fullName>
    </submittedName>
</protein>
<gene>
    <name evidence="6" type="ORF">CHIRRI_LOCUS14713</name>
</gene>
<evidence type="ECO:0000256" key="3">
    <source>
        <dbReference type="ARBA" id="ARBA00022737"/>
    </source>
</evidence>
<dbReference type="PANTHER" id="PTHR24369">
    <property type="entry name" value="ANTIGEN BSP, PUTATIVE-RELATED"/>
    <property type="match status" value="1"/>
</dbReference>
<accession>A0A9N9WZH8</accession>
<organism evidence="6 7">
    <name type="scientific">Chironomus riparius</name>
    <dbReference type="NCBI Taxonomy" id="315576"/>
    <lineage>
        <taxon>Eukaryota</taxon>
        <taxon>Metazoa</taxon>
        <taxon>Ecdysozoa</taxon>
        <taxon>Arthropoda</taxon>
        <taxon>Hexapoda</taxon>
        <taxon>Insecta</taxon>
        <taxon>Pterygota</taxon>
        <taxon>Neoptera</taxon>
        <taxon>Endopterygota</taxon>
        <taxon>Diptera</taxon>
        <taxon>Nematocera</taxon>
        <taxon>Chironomoidea</taxon>
        <taxon>Chironomidae</taxon>
        <taxon>Chironominae</taxon>
        <taxon>Chironomus</taxon>
    </lineage>
</organism>